<dbReference type="AlphaFoldDB" id="A0A369C838"/>
<evidence type="ECO:0000313" key="1">
    <source>
        <dbReference type="EMBL" id="RCX27974.1"/>
    </source>
</evidence>
<organism evidence="1 2">
    <name type="scientific">Thioalbus denitrificans</name>
    <dbReference type="NCBI Taxonomy" id="547122"/>
    <lineage>
        <taxon>Bacteria</taxon>
        <taxon>Pseudomonadati</taxon>
        <taxon>Pseudomonadota</taxon>
        <taxon>Gammaproteobacteria</taxon>
        <taxon>Chromatiales</taxon>
        <taxon>Ectothiorhodospiraceae</taxon>
        <taxon>Thioalbus</taxon>
    </lineage>
</organism>
<reference evidence="1 2" key="1">
    <citation type="submission" date="2018-07" db="EMBL/GenBank/DDBJ databases">
        <title>Genomic Encyclopedia of Type Strains, Phase IV (KMG-IV): sequencing the most valuable type-strain genomes for metagenomic binning, comparative biology and taxonomic classification.</title>
        <authorList>
            <person name="Goeker M."/>
        </authorList>
    </citation>
    <scope>NUCLEOTIDE SEQUENCE [LARGE SCALE GENOMIC DNA]</scope>
    <source>
        <strain evidence="1 2">DSM 26407</strain>
    </source>
</reference>
<sequence>MEIDFEIKEMPNEHGTGTLWAVLQRDAVLCTFLTMEEAEFYVAFLQSHRSRLVTGQ</sequence>
<accession>A0A369C838</accession>
<gene>
    <name evidence="1" type="ORF">DFQ59_1082</name>
</gene>
<name>A0A369C838_9GAMM</name>
<dbReference type="Proteomes" id="UP000252707">
    <property type="component" value="Unassembled WGS sequence"/>
</dbReference>
<protein>
    <submittedName>
        <fullName evidence="1">Uncharacterized protein</fullName>
    </submittedName>
</protein>
<keyword evidence="2" id="KW-1185">Reference proteome</keyword>
<proteinExistence type="predicted"/>
<evidence type="ECO:0000313" key="2">
    <source>
        <dbReference type="Proteomes" id="UP000252707"/>
    </source>
</evidence>
<dbReference type="EMBL" id="QPJY01000008">
    <property type="protein sequence ID" value="RCX27974.1"/>
    <property type="molecule type" value="Genomic_DNA"/>
</dbReference>
<comment type="caution">
    <text evidence="1">The sequence shown here is derived from an EMBL/GenBank/DDBJ whole genome shotgun (WGS) entry which is preliminary data.</text>
</comment>